<dbReference type="Proteomes" id="UP000273252">
    <property type="component" value="Unassembled WGS sequence"/>
</dbReference>
<gene>
    <name evidence="2" type="ORF">DZ860_21395</name>
</gene>
<dbReference type="InterPro" id="IPR002126">
    <property type="entry name" value="Cadherin-like_dom"/>
</dbReference>
<feature type="non-terminal residue" evidence="2">
    <location>
        <position position="1"/>
    </location>
</feature>
<keyword evidence="3" id="KW-1185">Reference proteome</keyword>
<dbReference type="PROSITE" id="PS50268">
    <property type="entry name" value="CADHERIN_2"/>
    <property type="match status" value="1"/>
</dbReference>
<organism evidence="2 3">
    <name type="scientific">Vibrio sinensis</name>
    <dbReference type="NCBI Taxonomy" id="2302434"/>
    <lineage>
        <taxon>Bacteria</taxon>
        <taxon>Pseudomonadati</taxon>
        <taxon>Pseudomonadota</taxon>
        <taxon>Gammaproteobacteria</taxon>
        <taxon>Vibrionales</taxon>
        <taxon>Vibrionaceae</taxon>
        <taxon>Vibrio</taxon>
    </lineage>
</organism>
<dbReference type="InterPro" id="IPR015919">
    <property type="entry name" value="Cadherin-like_sf"/>
</dbReference>
<comment type="caution">
    <text evidence="2">The sequence shown here is derived from an EMBL/GenBank/DDBJ whole genome shotgun (WGS) entry which is preliminary data.</text>
</comment>
<dbReference type="GO" id="GO:0016020">
    <property type="term" value="C:membrane"/>
    <property type="evidence" value="ECO:0007669"/>
    <property type="project" value="InterPro"/>
</dbReference>
<reference evidence="2 3" key="1">
    <citation type="submission" date="2018-08" db="EMBL/GenBank/DDBJ databases">
        <title>Vibrio isolated from the Eastern China Marginal Seas.</title>
        <authorList>
            <person name="Li Y."/>
        </authorList>
    </citation>
    <scope>NUCLEOTIDE SEQUENCE [LARGE SCALE GENOMIC DNA]</scope>
    <source>
        <strain evidence="2 3">BEI233</strain>
    </source>
</reference>
<dbReference type="GO" id="GO:0007156">
    <property type="term" value="P:homophilic cell adhesion via plasma membrane adhesion molecules"/>
    <property type="evidence" value="ECO:0007669"/>
    <property type="project" value="InterPro"/>
</dbReference>
<evidence type="ECO:0000313" key="2">
    <source>
        <dbReference type="EMBL" id="RJX65795.1"/>
    </source>
</evidence>
<name>A0A3A6QV58_9VIBR</name>
<accession>A0A3A6QV58</accession>
<proteinExistence type="predicted"/>
<dbReference type="Gene3D" id="2.60.40.60">
    <property type="entry name" value="Cadherins"/>
    <property type="match status" value="1"/>
</dbReference>
<protein>
    <submittedName>
        <fullName evidence="2">Cadherin repeat domain-containing protein</fullName>
    </submittedName>
</protein>
<dbReference type="CDD" id="cd11304">
    <property type="entry name" value="Cadherin_repeat"/>
    <property type="match status" value="1"/>
</dbReference>
<dbReference type="EMBL" id="QVMU01000032">
    <property type="protein sequence ID" value="RJX65795.1"/>
    <property type="molecule type" value="Genomic_DNA"/>
</dbReference>
<sequence length="586" mass="63942">NDYELFSNNHYITVVASDGVNETPINVLLIERDVNEAPVFELPDGEEEYCFHYDENSAEEYVIGTVSALDPEGGNVTYSIDYAANDPLNGLFEVNNNGQISLTDAGVEAFTNDYELFSNNHYITVVASDGVKETPVNVLLSEHNVNEAPVAKDFNINGMNQTIIPIIFDSADDLLDRISDEDDDFDDVPLSIMITSLPSEGQLLYTDDNGETRILTEADLHISGSAVDPSLLLNPNSLVYVPGGGAPFEIGYSGDPDDIVPDDDCFYNWGVYVSDTERLVTLDNGNTIGLSLTDNNGKAFKQYFNQRSHVGYGLGDTDGYGMNKNETIVIDLSNNPLGTVNFGLDGLGGLFVANCGIYVEVTYLLADGSQHIEKYQKDVGDTGNSQLLYDFSYSSPENPIVGMEMRSNGGSWELRYLSGEQSPVDEVTFDYLAVDSDHAVSNEATVVIDTSDSPIYEVLAAANGDELYADLGNQLLVGDEQENVFQWLDNSLDSGVDVILDFELEEDIIDLDLVLDDTESADMAELLAKIGVDIVDQNIELTIPFSDGIQTIVIQDGATILDDYIAPDNSFDSIEVLTHLIKNDAA</sequence>
<evidence type="ECO:0000259" key="1">
    <source>
        <dbReference type="PROSITE" id="PS50268"/>
    </source>
</evidence>
<dbReference type="RefSeq" id="WP_207890664.1">
    <property type="nucleotide sequence ID" value="NZ_QVMU01000032.1"/>
</dbReference>
<dbReference type="AlphaFoldDB" id="A0A3A6QV58"/>
<dbReference type="SUPFAM" id="SSF49313">
    <property type="entry name" value="Cadherin-like"/>
    <property type="match status" value="1"/>
</dbReference>
<evidence type="ECO:0000313" key="3">
    <source>
        <dbReference type="Proteomes" id="UP000273252"/>
    </source>
</evidence>
<dbReference type="GO" id="GO:0005509">
    <property type="term" value="F:calcium ion binding"/>
    <property type="evidence" value="ECO:0007669"/>
    <property type="project" value="InterPro"/>
</dbReference>
<feature type="domain" description="Cadherin" evidence="1">
    <location>
        <begin position="45"/>
        <end position="151"/>
    </location>
</feature>